<dbReference type="InterPro" id="IPR037682">
    <property type="entry name" value="TonB_C"/>
</dbReference>
<evidence type="ECO:0000313" key="2">
    <source>
        <dbReference type="EMBL" id="GAG60368.1"/>
    </source>
</evidence>
<comment type="caution">
    <text evidence="2">The sequence shown here is derived from an EMBL/GenBank/DDBJ whole genome shotgun (WGS) entry which is preliminary data.</text>
</comment>
<organism evidence="2">
    <name type="scientific">marine sediment metagenome</name>
    <dbReference type="NCBI Taxonomy" id="412755"/>
    <lineage>
        <taxon>unclassified sequences</taxon>
        <taxon>metagenomes</taxon>
        <taxon>ecological metagenomes</taxon>
    </lineage>
</organism>
<accession>X0ZJ33</accession>
<dbReference type="Gene3D" id="3.30.1150.10">
    <property type="match status" value="1"/>
</dbReference>
<proteinExistence type="predicted"/>
<dbReference type="PROSITE" id="PS52015">
    <property type="entry name" value="TONB_CTD"/>
    <property type="match status" value="1"/>
</dbReference>
<name>X0ZJ33_9ZZZZ</name>
<reference evidence="2" key="1">
    <citation type="journal article" date="2014" name="Front. Microbiol.">
        <title>High frequency of phylogenetically diverse reductive dehalogenase-homologous genes in deep subseafloor sedimentary metagenomes.</title>
        <authorList>
            <person name="Kawai M."/>
            <person name="Futagami T."/>
            <person name="Toyoda A."/>
            <person name="Takaki Y."/>
            <person name="Nishi S."/>
            <person name="Hori S."/>
            <person name="Arai W."/>
            <person name="Tsubouchi T."/>
            <person name="Morono Y."/>
            <person name="Uchiyama I."/>
            <person name="Ito T."/>
            <person name="Fujiyama A."/>
            <person name="Inagaki F."/>
            <person name="Takami H."/>
        </authorList>
    </citation>
    <scope>NUCLEOTIDE SEQUENCE</scope>
    <source>
        <strain evidence="2">Expedition CK06-06</strain>
    </source>
</reference>
<feature type="domain" description="TonB C-terminal" evidence="1">
    <location>
        <begin position="1"/>
        <end position="31"/>
    </location>
</feature>
<gene>
    <name evidence="2" type="ORF">S01H4_12086</name>
</gene>
<dbReference type="EMBL" id="BART01005060">
    <property type="protein sequence ID" value="GAG60368.1"/>
    <property type="molecule type" value="Genomic_DNA"/>
</dbReference>
<dbReference type="GO" id="GO:0055085">
    <property type="term" value="P:transmembrane transport"/>
    <property type="evidence" value="ECO:0007669"/>
    <property type="project" value="InterPro"/>
</dbReference>
<dbReference type="AlphaFoldDB" id="X0ZJ33"/>
<sequence>LATARQWEFIPATKDGEPFEQNVSIPFDFQP</sequence>
<feature type="non-terminal residue" evidence="2">
    <location>
        <position position="1"/>
    </location>
</feature>
<dbReference type="SUPFAM" id="SSF74653">
    <property type="entry name" value="TolA/TonB C-terminal domain"/>
    <property type="match status" value="1"/>
</dbReference>
<protein>
    <recommendedName>
        <fullName evidence="1">TonB C-terminal domain-containing protein</fullName>
    </recommendedName>
</protein>
<evidence type="ECO:0000259" key="1">
    <source>
        <dbReference type="PROSITE" id="PS52015"/>
    </source>
</evidence>